<dbReference type="EMBL" id="BTSY01000004">
    <property type="protein sequence ID" value="GMT22188.1"/>
    <property type="molecule type" value="Genomic_DNA"/>
</dbReference>
<comment type="caution">
    <text evidence="1">The sequence shown here is derived from an EMBL/GenBank/DDBJ whole genome shotgun (WGS) entry which is preliminary data.</text>
</comment>
<reference evidence="1" key="1">
    <citation type="submission" date="2023-10" db="EMBL/GenBank/DDBJ databases">
        <title>Genome assembly of Pristionchus species.</title>
        <authorList>
            <person name="Yoshida K."/>
            <person name="Sommer R.J."/>
        </authorList>
    </citation>
    <scope>NUCLEOTIDE SEQUENCE</scope>
    <source>
        <strain evidence="1">RS5133</strain>
    </source>
</reference>
<proteinExistence type="predicted"/>
<evidence type="ECO:0000313" key="1">
    <source>
        <dbReference type="EMBL" id="GMT22188.1"/>
    </source>
</evidence>
<gene>
    <name evidence="1" type="ORF">PFISCL1PPCAC_13485</name>
</gene>
<keyword evidence="2" id="KW-1185">Reference proteome</keyword>
<feature type="non-terminal residue" evidence="1">
    <location>
        <position position="1"/>
    </location>
</feature>
<evidence type="ECO:0000313" key="2">
    <source>
        <dbReference type="Proteomes" id="UP001432322"/>
    </source>
</evidence>
<dbReference type="Proteomes" id="UP001432322">
    <property type="component" value="Unassembled WGS sequence"/>
</dbReference>
<name>A0AAV5VRW2_9BILA</name>
<dbReference type="AlphaFoldDB" id="A0AAV5VRW2"/>
<accession>A0AAV5VRW2</accession>
<protein>
    <recommendedName>
        <fullName evidence="3">G protein-coupled receptor</fullName>
    </recommendedName>
</protein>
<sequence length="99" mass="11167">LNCKFILYAWTTAFLIGWTAHALNIVCDFYATYLPRWNTDPPLRIIVLSIHGFSHVMSSTQKFLFAIDGGLACSDPQRYHDGNFAVRNLLVGEAFSVKV</sequence>
<organism evidence="1 2">
    <name type="scientific">Pristionchus fissidentatus</name>
    <dbReference type="NCBI Taxonomy" id="1538716"/>
    <lineage>
        <taxon>Eukaryota</taxon>
        <taxon>Metazoa</taxon>
        <taxon>Ecdysozoa</taxon>
        <taxon>Nematoda</taxon>
        <taxon>Chromadorea</taxon>
        <taxon>Rhabditida</taxon>
        <taxon>Rhabditina</taxon>
        <taxon>Diplogasteromorpha</taxon>
        <taxon>Diplogasteroidea</taxon>
        <taxon>Neodiplogasteridae</taxon>
        <taxon>Pristionchus</taxon>
    </lineage>
</organism>
<evidence type="ECO:0008006" key="3">
    <source>
        <dbReference type="Google" id="ProtNLM"/>
    </source>
</evidence>